<evidence type="ECO:0000313" key="3">
    <source>
        <dbReference type="Proteomes" id="UP001139409"/>
    </source>
</evidence>
<dbReference type="Gene3D" id="3.60.21.10">
    <property type="match status" value="1"/>
</dbReference>
<keyword evidence="2" id="KW-0540">Nuclease</keyword>
<dbReference type="PANTHER" id="PTHR39323">
    <property type="entry name" value="BLR1149 PROTEIN"/>
    <property type="match status" value="1"/>
</dbReference>
<keyword evidence="2" id="KW-0255">Endonuclease</keyword>
<dbReference type="GO" id="GO:0016787">
    <property type="term" value="F:hydrolase activity"/>
    <property type="evidence" value="ECO:0007669"/>
    <property type="project" value="UniProtKB-KW"/>
</dbReference>
<reference evidence="2" key="1">
    <citation type="submission" date="2021-09" db="EMBL/GenBank/DDBJ databases">
        <title>Fulvivirga sp. isolated from coastal sediment.</title>
        <authorList>
            <person name="Yu H."/>
        </authorList>
    </citation>
    <scope>NUCLEOTIDE SEQUENCE</scope>
    <source>
        <strain evidence="2">1062</strain>
    </source>
</reference>
<evidence type="ECO:0000259" key="1">
    <source>
        <dbReference type="Pfam" id="PF00149"/>
    </source>
</evidence>
<dbReference type="RefSeq" id="WP_225696808.1">
    <property type="nucleotide sequence ID" value="NZ_JAIXNE010000001.1"/>
</dbReference>
<dbReference type="Pfam" id="PF00149">
    <property type="entry name" value="Metallophos"/>
    <property type="match status" value="1"/>
</dbReference>
<keyword evidence="2" id="KW-0436">Ligase</keyword>
<dbReference type="PIRSF" id="PIRSF000887">
    <property type="entry name" value="Pesterase_MJ0037"/>
    <property type="match status" value="1"/>
</dbReference>
<dbReference type="EC" id="3.1.-.-" evidence="2"/>
<gene>
    <name evidence="2" type="primary">pdeM</name>
    <name evidence="2" type="ORF">LDX50_02405</name>
</gene>
<accession>A0A9X1KWX8</accession>
<dbReference type="SUPFAM" id="SSF56300">
    <property type="entry name" value="Metallo-dependent phosphatases"/>
    <property type="match status" value="1"/>
</dbReference>
<dbReference type="PANTHER" id="PTHR39323:SF1">
    <property type="entry name" value="BLR1149 PROTEIN"/>
    <property type="match status" value="1"/>
</dbReference>
<feature type="domain" description="Calcineurin-like phosphoesterase" evidence="1">
    <location>
        <begin position="26"/>
        <end position="152"/>
    </location>
</feature>
<dbReference type="NCBIfam" id="TIGR04123">
    <property type="entry name" value="P_estr_lig_assc"/>
    <property type="match status" value="1"/>
</dbReference>
<protein>
    <submittedName>
        <fullName evidence="2">Ligase-associated DNA damage response endonuclease PdeM</fullName>
        <ecNumber evidence="2">3.1.-.-</ecNumber>
    </submittedName>
</protein>
<organism evidence="2 3">
    <name type="scientific">Fulvivirga sedimenti</name>
    <dbReference type="NCBI Taxonomy" id="2879465"/>
    <lineage>
        <taxon>Bacteria</taxon>
        <taxon>Pseudomonadati</taxon>
        <taxon>Bacteroidota</taxon>
        <taxon>Cytophagia</taxon>
        <taxon>Cytophagales</taxon>
        <taxon>Fulvivirgaceae</taxon>
        <taxon>Fulvivirga</taxon>
    </lineage>
</organism>
<dbReference type="GO" id="GO:0004519">
    <property type="term" value="F:endonuclease activity"/>
    <property type="evidence" value="ECO:0007669"/>
    <property type="project" value="UniProtKB-KW"/>
</dbReference>
<sequence>MEMRVELEGTECILLPEKALFWQPEKILMIADLHLGKINHFRRSGVALPDQPNEENLNRMISLIRSCEPDRVLFLGDLFHSHYNDEWEAFGQVLSHYPGISFELVMGNHDIMSRHQYEKHRLKLHDPTLEIGPFLLSHEPLEDFEGYNIAGHIHPGVRMFGKGRQRLRFPCFFFGSRQGILPAFGAFTGTHPMKPKEEDQIFIIAENRVIRVK</sequence>
<dbReference type="GO" id="GO:0016874">
    <property type="term" value="F:ligase activity"/>
    <property type="evidence" value="ECO:0007669"/>
    <property type="project" value="UniProtKB-KW"/>
</dbReference>
<dbReference type="InterPro" id="IPR024173">
    <property type="entry name" value="Pesterase_MJ0037-like"/>
</dbReference>
<dbReference type="InterPro" id="IPR026336">
    <property type="entry name" value="PdeM-like"/>
</dbReference>
<comment type="caution">
    <text evidence="2">The sequence shown here is derived from an EMBL/GenBank/DDBJ whole genome shotgun (WGS) entry which is preliminary data.</text>
</comment>
<proteinExistence type="predicted"/>
<dbReference type="Proteomes" id="UP001139409">
    <property type="component" value="Unassembled WGS sequence"/>
</dbReference>
<dbReference type="AlphaFoldDB" id="A0A9X1KWX8"/>
<evidence type="ECO:0000313" key="2">
    <source>
        <dbReference type="EMBL" id="MCA6073697.1"/>
    </source>
</evidence>
<keyword evidence="3" id="KW-1185">Reference proteome</keyword>
<keyword evidence="2" id="KW-0378">Hydrolase</keyword>
<name>A0A9X1KWX8_9BACT</name>
<dbReference type="EMBL" id="JAIXNE010000001">
    <property type="protein sequence ID" value="MCA6073697.1"/>
    <property type="molecule type" value="Genomic_DNA"/>
</dbReference>
<dbReference type="InterPro" id="IPR029052">
    <property type="entry name" value="Metallo-depent_PP-like"/>
</dbReference>
<dbReference type="InterPro" id="IPR004843">
    <property type="entry name" value="Calcineurin-like_PHP"/>
</dbReference>